<accession>A0A6A5TYH3</accession>
<sequence>MKSRPAARIGLMMASEHSREVLRLGQGYSTKIWSDKDLTLALWGGRSATPRKKALYKSGSEATMRS</sequence>
<dbReference type="EMBL" id="ML976990">
    <property type="protein sequence ID" value="KAF1957120.1"/>
    <property type="molecule type" value="Genomic_DNA"/>
</dbReference>
<organism evidence="1 2">
    <name type="scientific">Byssothecium circinans</name>
    <dbReference type="NCBI Taxonomy" id="147558"/>
    <lineage>
        <taxon>Eukaryota</taxon>
        <taxon>Fungi</taxon>
        <taxon>Dikarya</taxon>
        <taxon>Ascomycota</taxon>
        <taxon>Pezizomycotina</taxon>
        <taxon>Dothideomycetes</taxon>
        <taxon>Pleosporomycetidae</taxon>
        <taxon>Pleosporales</taxon>
        <taxon>Massarineae</taxon>
        <taxon>Massarinaceae</taxon>
        <taxon>Byssothecium</taxon>
    </lineage>
</organism>
<evidence type="ECO:0000313" key="1">
    <source>
        <dbReference type="EMBL" id="KAF1957120.1"/>
    </source>
</evidence>
<gene>
    <name evidence="1" type="ORF">CC80DRAFT_54735</name>
</gene>
<dbReference type="AlphaFoldDB" id="A0A6A5TYH3"/>
<dbReference type="Proteomes" id="UP000800035">
    <property type="component" value="Unassembled WGS sequence"/>
</dbReference>
<evidence type="ECO:0000313" key="2">
    <source>
        <dbReference type="Proteomes" id="UP000800035"/>
    </source>
</evidence>
<protein>
    <submittedName>
        <fullName evidence="1">Uncharacterized protein</fullName>
    </submittedName>
</protein>
<name>A0A6A5TYH3_9PLEO</name>
<reference evidence="1" key="1">
    <citation type="journal article" date="2020" name="Stud. Mycol.">
        <title>101 Dothideomycetes genomes: a test case for predicting lifestyles and emergence of pathogens.</title>
        <authorList>
            <person name="Haridas S."/>
            <person name="Albert R."/>
            <person name="Binder M."/>
            <person name="Bloem J."/>
            <person name="Labutti K."/>
            <person name="Salamov A."/>
            <person name="Andreopoulos B."/>
            <person name="Baker S."/>
            <person name="Barry K."/>
            <person name="Bills G."/>
            <person name="Bluhm B."/>
            <person name="Cannon C."/>
            <person name="Castanera R."/>
            <person name="Culley D."/>
            <person name="Daum C."/>
            <person name="Ezra D."/>
            <person name="Gonzalez J."/>
            <person name="Henrissat B."/>
            <person name="Kuo A."/>
            <person name="Liang C."/>
            <person name="Lipzen A."/>
            <person name="Lutzoni F."/>
            <person name="Magnuson J."/>
            <person name="Mondo S."/>
            <person name="Nolan M."/>
            <person name="Ohm R."/>
            <person name="Pangilinan J."/>
            <person name="Park H.-J."/>
            <person name="Ramirez L."/>
            <person name="Alfaro M."/>
            <person name="Sun H."/>
            <person name="Tritt A."/>
            <person name="Yoshinaga Y."/>
            <person name="Zwiers L.-H."/>
            <person name="Turgeon B."/>
            <person name="Goodwin S."/>
            <person name="Spatafora J."/>
            <person name="Crous P."/>
            <person name="Grigoriev I."/>
        </authorList>
    </citation>
    <scope>NUCLEOTIDE SEQUENCE</scope>
    <source>
        <strain evidence="1">CBS 675.92</strain>
    </source>
</reference>
<proteinExistence type="predicted"/>
<keyword evidence="2" id="KW-1185">Reference proteome</keyword>